<accession>A0ABX1VEH4</accession>
<sequence length="882" mass="95710">MSFPFSPPVELQLAASLVAAALLAGPAHAGQEATADERITQFVATHCLDCHSAGAAEGGFALDSLSADLTDAVAAAAWAKALGRIERGEMPPEEYGTLPKGESAAATASLRESLVAAERLSRAKQGRAELRRLSREEYANSLKEILGLPHLDLADMLPPDGVQDGFAKSAGALDFSHVTVSRYLDVADFALREALADDPNPRRPTVMRATMNSLEGAADVQTLKTQLKQTMGIPLVGTEIDPTLTVSNGDFATRDPGVLEDPAPKFDGVATFMHSRANHNTVVKPFRVPQDGEYVFRVRGWSLRNDHGTLKPTDEGGVVAFYTPTGRLLGRCDLPPNEPGVGECRAWLRKDEPIEYLAVSPPSAWIKGKLTDGVRRYETFDSVGVAIQWLELEGPLPPEGSDAQVASWPPESHQRLMGELPLERIEADPNADRRRGRRAPPAVDPDSGLPYHVVSADPQGDADRLLKAFAERALRRPATKADLAVPRAQIQARLADDQPFVEAMLAGYRALLTGPAFLLRLEEPGSLDGYAVASRLAMFLWDGPPDAELEAAAASGELLTDAGLRRQTERLLNDPRSERFVARFLNRWLDLEDIRLTEPDENLYPEATAFLTESMVEETRAFFAAMLREDLSASHVYDSDFLMVNQPLAELYGIDGVTGSDLRRVAIPAEHPRGGLLTQASLLKVTANGTTTSPVVRGVFVMDRLLGDPPPPPPPSVPAIEPDISGATTIRELLNAHRGDPACAGCHRKIDPPGFALESFDVMGGYRDHYRILADGPPGKRERKPDGRPIGYEVGPPVESFGDLPGAGAFEDVNGFRDRLRGMDRQIAANLLRRLTVYATGAPVSFADEAEFEAMLDRLEPGGFGVRSMVHALVQSRMFREK</sequence>
<dbReference type="RefSeq" id="WP_171185449.1">
    <property type="nucleotide sequence ID" value="NZ_WTPX01000037.1"/>
</dbReference>
<dbReference type="InterPro" id="IPR011478">
    <property type="entry name" value="DUF1585"/>
</dbReference>
<dbReference type="InterPro" id="IPR011429">
    <property type="entry name" value="Cyt_c_Planctomycete-type"/>
</dbReference>
<dbReference type="Pfam" id="PF07624">
    <property type="entry name" value="PSD2"/>
    <property type="match status" value="1"/>
</dbReference>
<dbReference type="Proteomes" id="UP000609651">
    <property type="component" value="Unassembled WGS sequence"/>
</dbReference>
<dbReference type="Pfam" id="PF07637">
    <property type="entry name" value="PSD5"/>
    <property type="match status" value="1"/>
</dbReference>
<evidence type="ECO:0000259" key="8">
    <source>
        <dbReference type="Pfam" id="PF07637"/>
    </source>
</evidence>
<feature type="domain" description="DUF1587" evidence="4">
    <location>
        <begin position="131"/>
        <end position="195"/>
    </location>
</feature>
<feature type="domain" description="DUF1595" evidence="8">
    <location>
        <begin position="462"/>
        <end position="522"/>
    </location>
</feature>
<evidence type="ECO:0000313" key="10">
    <source>
        <dbReference type="Proteomes" id="UP000609651"/>
    </source>
</evidence>
<dbReference type="Pfam" id="PF07627">
    <property type="entry name" value="PSCyt3"/>
    <property type="match status" value="1"/>
</dbReference>
<dbReference type="EMBL" id="WTPX01000037">
    <property type="protein sequence ID" value="NNJ25441.1"/>
    <property type="molecule type" value="Genomic_DNA"/>
</dbReference>
<dbReference type="Pfam" id="PF07635">
    <property type="entry name" value="PSCyt1"/>
    <property type="match status" value="1"/>
</dbReference>
<feature type="signal peptide" evidence="2">
    <location>
        <begin position="1"/>
        <end position="29"/>
    </location>
</feature>
<feature type="domain" description="DUF1585" evidence="3">
    <location>
        <begin position="809"/>
        <end position="879"/>
    </location>
</feature>
<evidence type="ECO:0000259" key="3">
    <source>
        <dbReference type="Pfam" id="PF07624"/>
    </source>
</evidence>
<proteinExistence type="predicted"/>
<feature type="domain" description="Cytochrome C Planctomycete-type" evidence="7">
    <location>
        <begin position="47"/>
        <end position="94"/>
    </location>
</feature>
<feature type="chain" id="PRO_5046876039" description="DUF1592 domain-containing protein" evidence="2">
    <location>
        <begin position="30"/>
        <end position="882"/>
    </location>
</feature>
<protein>
    <recommendedName>
        <fullName evidence="11">DUF1592 domain-containing protein</fullName>
    </recommendedName>
</protein>
<feature type="domain" description="DUF1588" evidence="5">
    <location>
        <begin position="673"/>
        <end position="769"/>
    </location>
</feature>
<feature type="domain" description="DUF1592" evidence="6">
    <location>
        <begin position="527"/>
        <end position="654"/>
    </location>
</feature>
<keyword evidence="2" id="KW-0732">Signal</keyword>
<dbReference type="InterPro" id="IPR013043">
    <property type="entry name" value="DUF1595"/>
</dbReference>
<feature type="compositionally biased region" description="Basic and acidic residues" evidence="1">
    <location>
        <begin position="412"/>
        <end position="433"/>
    </location>
</feature>
<keyword evidence="10" id="KW-1185">Reference proteome</keyword>
<dbReference type="InterPro" id="IPR013042">
    <property type="entry name" value="DUF1592"/>
</dbReference>
<feature type="region of interest" description="Disordered" evidence="1">
    <location>
        <begin position="398"/>
        <end position="456"/>
    </location>
</feature>
<evidence type="ECO:0008006" key="11">
    <source>
        <dbReference type="Google" id="ProtNLM"/>
    </source>
</evidence>
<evidence type="ECO:0000256" key="1">
    <source>
        <dbReference type="SAM" id="MobiDB-lite"/>
    </source>
</evidence>
<dbReference type="InterPro" id="IPR013036">
    <property type="entry name" value="DUF1587"/>
</dbReference>
<evidence type="ECO:0000259" key="4">
    <source>
        <dbReference type="Pfam" id="PF07626"/>
    </source>
</evidence>
<name>A0ABX1VEH4_9PLAN</name>
<dbReference type="Pfam" id="PF07626">
    <property type="entry name" value="PSD3"/>
    <property type="match status" value="1"/>
</dbReference>
<dbReference type="Pfam" id="PF07631">
    <property type="entry name" value="PSD4"/>
    <property type="match status" value="1"/>
</dbReference>
<evidence type="ECO:0000259" key="5">
    <source>
        <dbReference type="Pfam" id="PF07627"/>
    </source>
</evidence>
<dbReference type="InterPro" id="IPR013039">
    <property type="entry name" value="DUF1588"/>
</dbReference>
<evidence type="ECO:0000313" key="9">
    <source>
        <dbReference type="EMBL" id="NNJ25441.1"/>
    </source>
</evidence>
<evidence type="ECO:0000259" key="7">
    <source>
        <dbReference type="Pfam" id="PF07635"/>
    </source>
</evidence>
<reference evidence="9 10" key="1">
    <citation type="journal article" date="2020" name="Syst. Appl. Microbiol.">
        <title>Alienimonas chondri sp. nov., a novel planctomycete isolated from the biofilm of the red alga Chondrus crispus.</title>
        <authorList>
            <person name="Vitorino I."/>
            <person name="Albuquerque L."/>
            <person name="Wiegand S."/>
            <person name="Kallscheuer N."/>
            <person name="da Costa M.S."/>
            <person name="Lobo-da-Cunha A."/>
            <person name="Jogler C."/>
            <person name="Lage O.M."/>
        </authorList>
    </citation>
    <scope>NUCLEOTIDE SEQUENCE [LARGE SCALE GENOMIC DNA]</scope>
    <source>
        <strain evidence="9 10">LzC2</strain>
    </source>
</reference>
<organism evidence="9 10">
    <name type="scientific">Alienimonas chondri</name>
    <dbReference type="NCBI Taxonomy" id="2681879"/>
    <lineage>
        <taxon>Bacteria</taxon>
        <taxon>Pseudomonadati</taxon>
        <taxon>Planctomycetota</taxon>
        <taxon>Planctomycetia</taxon>
        <taxon>Planctomycetales</taxon>
        <taxon>Planctomycetaceae</taxon>
        <taxon>Alienimonas</taxon>
    </lineage>
</organism>
<comment type="caution">
    <text evidence="9">The sequence shown here is derived from an EMBL/GenBank/DDBJ whole genome shotgun (WGS) entry which is preliminary data.</text>
</comment>
<gene>
    <name evidence="9" type="ORF">LzC2_15110</name>
</gene>
<evidence type="ECO:0000259" key="6">
    <source>
        <dbReference type="Pfam" id="PF07631"/>
    </source>
</evidence>
<evidence type="ECO:0000256" key="2">
    <source>
        <dbReference type="SAM" id="SignalP"/>
    </source>
</evidence>